<keyword evidence="2" id="KW-0472">Membrane</keyword>
<evidence type="ECO:0000313" key="4">
    <source>
        <dbReference type="Proteomes" id="UP000728032"/>
    </source>
</evidence>
<evidence type="ECO:0008006" key="5">
    <source>
        <dbReference type="Google" id="ProtNLM"/>
    </source>
</evidence>
<feature type="compositionally biased region" description="Basic and acidic residues" evidence="1">
    <location>
        <begin position="113"/>
        <end position="126"/>
    </location>
</feature>
<dbReference type="PANTHER" id="PTHR47412:SF1">
    <property type="entry name" value="FI01434P-RELATED"/>
    <property type="match status" value="1"/>
</dbReference>
<dbReference type="OrthoDB" id="9974378at2759"/>
<keyword evidence="2" id="KW-1133">Transmembrane helix</keyword>
<dbReference type="Pfam" id="PF13896">
    <property type="entry name" value="Glyco_transf_49"/>
    <property type="match status" value="1"/>
</dbReference>
<protein>
    <recommendedName>
        <fullName evidence="5">N-acetyllactosaminide beta-1,3-N-acetylglucosaminyltransferase</fullName>
    </recommendedName>
</protein>
<evidence type="ECO:0000256" key="1">
    <source>
        <dbReference type="SAM" id="MobiDB-lite"/>
    </source>
</evidence>
<dbReference type="EMBL" id="OC915722">
    <property type="protein sequence ID" value="CAD7641698.1"/>
    <property type="molecule type" value="Genomic_DNA"/>
</dbReference>
<proteinExistence type="predicted"/>
<keyword evidence="2" id="KW-0812">Transmembrane</keyword>
<evidence type="ECO:0000256" key="2">
    <source>
        <dbReference type="SAM" id="Phobius"/>
    </source>
</evidence>
<dbReference type="Proteomes" id="UP000728032">
    <property type="component" value="Unassembled WGS sequence"/>
</dbReference>
<dbReference type="PANTHER" id="PTHR47412">
    <property type="entry name" value="FI01434P-RELATED"/>
    <property type="match status" value="1"/>
</dbReference>
<reference evidence="3" key="1">
    <citation type="submission" date="2020-11" db="EMBL/GenBank/DDBJ databases">
        <authorList>
            <person name="Tran Van P."/>
        </authorList>
    </citation>
    <scope>NUCLEOTIDE SEQUENCE</scope>
</reference>
<feature type="transmembrane region" description="Helical" evidence="2">
    <location>
        <begin position="21"/>
        <end position="39"/>
    </location>
</feature>
<keyword evidence="4" id="KW-1185">Reference proteome</keyword>
<sequence>MSQKRIHYHSLIPNTRLDSRLLLKSLIAFNIVLAVYNIITLQSNTSSKANPFLAVYNIITLQSNTSSKANPCLIVINTSKHSTNAHNSLQKADFEPQNVANPEVTPINGQLFDTRDKPSDKSEDKPNMSSNISEDKTKILNARTRAPIWWSTETRGSYTVLKNFIPGDDKPQPLESVTLTTQGTHSFLYHIENLCLRWDGHISVAVYAPGLDFPLVVNLIHYLRKCRDPCVKAKTSWHLVYDTLHNPHSNASYPDSYVEDMDFDCTQSYSELTDRFNTTFRSDHSLPYPINVVRNVARLNAQTKYIFASDIELYPSVGIVSAFLQLQEREKSGLVPIISAKNPHVYVIPIFEVKAGVTPPMNKSELRDLMKSGSAIFFHKWVCDSCQNFPDRNLWINSIPVNHSLNVFRVTRRLRTRNAWEPLYIGTNDEPLYDERLSWDGKRDKMSQMYEMCLKSYDLAILDNAFLVHAPGIKHIDPKEEKKRLPFIKRNNMVYNTILAKLRRKYGTKNQC</sequence>
<organism evidence="3">
    <name type="scientific">Oppiella nova</name>
    <dbReference type="NCBI Taxonomy" id="334625"/>
    <lineage>
        <taxon>Eukaryota</taxon>
        <taxon>Metazoa</taxon>
        <taxon>Ecdysozoa</taxon>
        <taxon>Arthropoda</taxon>
        <taxon>Chelicerata</taxon>
        <taxon>Arachnida</taxon>
        <taxon>Acari</taxon>
        <taxon>Acariformes</taxon>
        <taxon>Sarcoptiformes</taxon>
        <taxon>Oribatida</taxon>
        <taxon>Brachypylina</taxon>
        <taxon>Oppioidea</taxon>
        <taxon>Oppiidae</taxon>
        <taxon>Oppiella</taxon>
    </lineage>
</organism>
<dbReference type="EMBL" id="CAJPVJ010000897">
    <property type="protein sequence ID" value="CAG2163659.1"/>
    <property type="molecule type" value="Genomic_DNA"/>
</dbReference>
<evidence type="ECO:0000313" key="3">
    <source>
        <dbReference type="EMBL" id="CAD7641698.1"/>
    </source>
</evidence>
<feature type="region of interest" description="Disordered" evidence="1">
    <location>
        <begin position="103"/>
        <end position="136"/>
    </location>
</feature>
<name>A0A7R9LH93_9ACAR</name>
<gene>
    <name evidence="3" type="ORF">ONB1V03_LOCUS3230</name>
</gene>
<dbReference type="AlphaFoldDB" id="A0A7R9LH93"/>
<accession>A0A7R9LH93</accession>